<gene>
    <name evidence="1" type="ORF">EST38_g12587</name>
</gene>
<dbReference type="Proteomes" id="UP000290288">
    <property type="component" value="Unassembled WGS sequence"/>
</dbReference>
<evidence type="ECO:0000313" key="1">
    <source>
        <dbReference type="EMBL" id="RXW13267.1"/>
    </source>
</evidence>
<proteinExistence type="predicted"/>
<dbReference type="EMBL" id="SDEE01000966">
    <property type="protein sequence ID" value="RXW13267.1"/>
    <property type="molecule type" value="Genomic_DNA"/>
</dbReference>
<sequence>MLQPSTMDSFVPCIIRTTNSDATFAIDNPDEFGLELQLPVASLFCVHVSQFDSAQDEQVPTNEEVDMSRTRQAFCVIA</sequence>
<name>A0A4Q2D212_9AGAR</name>
<keyword evidence="2" id="KW-1185">Reference proteome</keyword>
<comment type="caution">
    <text evidence="1">The sequence shown here is derived from an EMBL/GenBank/DDBJ whole genome shotgun (WGS) entry which is preliminary data.</text>
</comment>
<protein>
    <submittedName>
        <fullName evidence="1">Uncharacterized protein</fullName>
    </submittedName>
</protein>
<accession>A0A4Q2D212</accession>
<evidence type="ECO:0000313" key="2">
    <source>
        <dbReference type="Proteomes" id="UP000290288"/>
    </source>
</evidence>
<organism evidence="1 2">
    <name type="scientific">Candolleomyces aberdarensis</name>
    <dbReference type="NCBI Taxonomy" id="2316362"/>
    <lineage>
        <taxon>Eukaryota</taxon>
        <taxon>Fungi</taxon>
        <taxon>Dikarya</taxon>
        <taxon>Basidiomycota</taxon>
        <taxon>Agaricomycotina</taxon>
        <taxon>Agaricomycetes</taxon>
        <taxon>Agaricomycetidae</taxon>
        <taxon>Agaricales</taxon>
        <taxon>Agaricineae</taxon>
        <taxon>Psathyrellaceae</taxon>
        <taxon>Candolleomyces</taxon>
    </lineage>
</organism>
<dbReference type="AlphaFoldDB" id="A0A4Q2D212"/>
<reference evidence="1 2" key="1">
    <citation type="submission" date="2019-01" db="EMBL/GenBank/DDBJ databases">
        <title>Draft genome sequence of Psathyrella aberdarensis IHI B618.</title>
        <authorList>
            <person name="Buettner E."/>
            <person name="Kellner H."/>
        </authorList>
    </citation>
    <scope>NUCLEOTIDE SEQUENCE [LARGE SCALE GENOMIC DNA]</scope>
    <source>
        <strain evidence="1 2">IHI B618</strain>
    </source>
</reference>